<keyword evidence="1" id="KW-0863">Zinc-finger</keyword>
<organism evidence="4 5">
    <name type="scientific">Mollisia scopiformis</name>
    <name type="common">Conifer needle endophyte fungus</name>
    <name type="synonym">Phialocephala scopiformis</name>
    <dbReference type="NCBI Taxonomy" id="149040"/>
    <lineage>
        <taxon>Eukaryota</taxon>
        <taxon>Fungi</taxon>
        <taxon>Dikarya</taxon>
        <taxon>Ascomycota</taxon>
        <taxon>Pezizomycotina</taxon>
        <taxon>Leotiomycetes</taxon>
        <taxon>Helotiales</taxon>
        <taxon>Mollisiaceae</taxon>
        <taxon>Mollisia</taxon>
    </lineage>
</organism>
<evidence type="ECO:0000313" key="4">
    <source>
        <dbReference type="EMBL" id="KUJ19060.1"/>
    </source>
</evidence>
<dbReference type="SMART" id="SM00355">
    <property type="entry name" value="ZnF_C2H2"/>
    <property type="match status" value="2"/>
</dbReference>
<dbReference type="InParanoid" id="A0A194XFT7"/>
<keyword evidence="1" id="KW-0479">Metal-binding</keyword>
<feature type="compositionally biased region" description="Acidic residues" evidence="2">
    <location>
        <begin position="163"/>
        <end position="172"/>
    </location>
</feature>
<dbReference type="SUPFAM" id="SSF49599">
    <property type="entry name" value="TRAF domain-like"/>
    <property type="match status" value="1"/>
</dbReference>
<feature type="domain" description="C2H2-type" evidence="3">
    <location>
        <begin position="7"/>
        <end position="37"/>
    </location>
</feature>
<dbReference type="KEGG" id="psco:LY89DRAFT_731484"/>
<proteinExistence type="predicted"/>
<feature type="compositionally biased region" description="Polar residues" evidence="2">
    <location>
        <begin position="173"/>
        <end position="185"/>
    </location>
</feature>
<keyword evidence="1" id="KW-0862">Zinc</keyword>
<accession>A0A194XFT7</accession>
<feature type="region of interest" description="Disordered" evidence="2">
    <location>
        <begin position="136"/>
        <end position="185"/>
    </location>
</feature>
<evidence type="ECO:0000259" key="3">
    <source>
        <dbReference type="PROSITE" id="PS50157"/>
    </source>
</evidence>
<reference evidence="4 5" key="1">
    <citation type="submission" date="2015-10" db="EMBL/GenBank/DDBJ databases">
        <title>Full genome of DAOMC 229536 Phialocephala scopiformis, a fungal endophyte of spruce producing the potent anti-insectan compound rugulosin.</title>
        <authorList>
            <consortium name="DOE Joint Genome Institute"/>
            <person name="Walker A.K."/>
            <person name="Frasz S.L."/>
            <person name="Seifert K.A."/>
            <person name="Miller J.D."/>
            <person name="Mondo S.J."/>
            <person name="Labutti K."/>
            <person name="Lipzen A."/>
            <person name="Dockter R."/>
            <person name="Kennedy M."/>
            <person name="Grigoriev I.V."/>
            <person name="Spatafora J.W."/>
        </authorList>
    </citation>
    <scope>NUCLEOTIDE SEQUENCE [LARGE SCALE GENOMIC DNA]</scope>
    <source>
        <strain evidence="4 5">CBS 120377</strain>
    </source>
</reference>
<dbReference type="EMBL" id="KQ947411">
    <property type="protein sequence ID" value="KUJ19060.1"/>
    <property type="molecule type" value="Genomic_DNA"/>
</dbReference>
<evidence type="ECO:0000256" key="1">
    <source>
        <dbReference type="PROSITE-ProRule" id="PRU00042"/>
    </source>
</evidence>
<name>A0A194XFT7_MOLSC</name>
<dbReference type="InterPro" id="IPR013087">
    <property type="entry name" value="Znf_C2H2_type"/>
</dbReference>
<gene>
    <name evidence="4" type="ORF">LY89DRAFT_731484</name>
</gene>
<evidence type="ECO:0000313" key="5">
    <source>
        <dbReference type="Proteomes" id="UP000070700"/>
    </source>
</evidence>
<dbReference type="GO" id="GO:0008270">
    <property type="term" value="F:zinc ion binding"/>
    <property type="evidence" value="ECO:0007669"/>
    <property type="project" value="UniProtKB-KW"/>
</dbReference>
<dbReference type="GeneID" id="28829300"/>
<protein>
    <recommendedName>
        <fullName evidence="3">C2H2-type domain-containing protein</fullName>
    </recommendedName>
</protein>
<dbReference type="PROSITE" id="PS50157">
    <property type="entry name" value="ZINC_FINGER_C2H2_2"/>
    <property type="match status" value="1"/>
</dbReference>
<dbReference type="Gene3D" id="3.30.160.60">
    <property type="entry name" value="Classic Zinc Finger"/>
    <property type="match status" value="1"/>
</dbReference>
<sequence>MSHRPRVSCPIAGCSKTFSRPADKSRHIDEVHGDLKQCPVEGCGWQNAKRKGRLEAHMKKKHQELVSVPLDISALSTQQQQQQQQQAASTYAYASGQSTSYQYPNTTAMGTAYDNGQSMQSAATYTQPLQYYYPPTTQPATYGDGTQITVDEGVGNQDSGYIQDEDVSEDANDQQYQQNYWHAED</sequence>
<keyword evidence="5" id="KW-1185">Reference proteome</keyword>
<dbReference type="PROSITE" id="PS00028">
    <property type="entry name" value="ZINC_FINGER_C2H2_1"/>
    <property type="match status" value="1"/>
</dbReference>
<dbReference type="Proteomes" id="UP000070700">
    <property type="component" value="Unassembled WGS sequence"/>
</dbReference>
<evidence type="ECO:0000256" key="2">
    <source>
        <dbReference type="SAM" id="MobiDB-lite"/>
    </source>
</evidence>
<dbReference type="RefSeq" id="XP_018073415.1">
    <property type="nucleotide sequence ID" value="XM_018219574.1"/>
</dbReference>
<dbReference type="OrthoDB" id="3463188at2759"/>
<dbReference type="AlphaFoldDB" id="A0A194XFT7"/>